<dbReference type="InterPro" id="IPR001368">
    <property type="entry name" value="TNFR/NGFR_Cys_rich_reg"/>
</dbReference>
<evidence type="ECO:0000259" key="1">
    <source>
        <dbReference type="SMART" id="SM00208"/>
    </source>
</evidence>
<proteinExistence type="predicted"/>
<reference evidence="2" key="2">
    <citation type="submission" date="2025-09" db="UniProtKB">
        <authorList>
            <consortium name="Ensembl"/>
        </authorList>
    </citation>
    <scope>IDENTIFICATION</scope>
</reference>
<dbReference type="PANTHER" id="PTHR46875:SF3">
    <property type="entry name" value="CD40 MOLECULE, TNF RECEPTOR SUPERFAMILY MEMBER 5"/>
    <property type="match status" value="1"/>
</dbReference>
<dbReference type="STRING" id="409849.ENSPMGP00000027082"/>
<dbReference type="GO" id="GO:0009897">
    <property type="term" value="C:external side of plasma membrane"/>
    <property type="evidence" value="ECO:0007669"/>
    <property type="project" value="TreeGrafter"/>
</dbReference>
<feature type="domain" description="TNFR-Cys" evidence="1">
    <location>
        <begin position="123"/>
        <end position="161"/>
    </location>
</feature>
<organism evidence="2 3">
    <name type="scientific">Periophthalmus magnuspinnatus</name>
    <dbReference type="NCBI Taxonomy" id="409849"/>
    <lineage>
        <taxon>Eukaryota</taxon>
        <taxon>Metazoa</taxon>
        <taxon>Chordata</taxon>
        <taxon>Craniata</taxon>
        <taxon>Vertebrata</taxon>
        <taxon>Euteleostomi</taxon>
        <taxon>Actinopterygii</taxon>
        <taxon>Neopterygii</taxon>
        <taxon>Teleostei</taxon>
        <taxon>Neoteleostei</taxon>
        <taxon>Acanthomorphata</taxon>
        <taxon>Gobiaria</taxon>
        <taxon>Gobiiformes</taxon>
        <taxon>Gobioidei</taxon>
        <taxon>Gobiidae</taxon>
        <taxon>Oxudercinae</taxon>
        <taxon>Periophthalmus</taxon>
    </lineage>
</organism>
<dbReference type="Proteomes" id="UP000261520">
    <property type="component" value="Unplaced"/>
</dbReference>
<evidence type="ECO:0000313" key="3">
    <source>
        <dbReference type="Proteomes" id="UP000261520"/>
    </source>
</evidence>
<dbReference type="SUPFAM" id="SSF57586">
    <property type="entry name" value="TNF receptor-like"/>
    <property type="match status" value="2"/>
</dbReference>
<dbReference type="SMART" id="SM00208">
    <property type="entry name" value="TNFR"/>
    <property type="match status" value="2"/>
</dbReference>
<dbReference type="GO" id="GO:0035631">
    <property type="term" value="C:CD40 receptor complex"/>
    <property type="evidence" value="ECO:0007669"/>
    <property type="project" value="TreeGrafter"/>
</dbReference>
<keyword evidence="3" id="KW-1185">Reference proteome</keyword>
<dbReference type="AlphaFoldDB" id="A0A3B4BBF1"/>
<dbReference type="PANTHER" id="PTHR46875">
    <property type="entry name" value="TUMOR NECROSIS FACTOR RECEPTOR SUPERFAMILY MEMBER 5"/>
    <property type="match status" value="1"/>
</dbReference>
<dbReference type="Ensembl" id="ENSPMGT00000028852.1">
    <property type="protein sequence ID" value="ENSPMGP00000027082.1"/>
    <property type="gene ID" value="ENSPMGG00000021866.1"/>
</dbReference>
<reference evidence="2" key="1">
    <citation type="submission" date="2025-08" db="UniProtKB">
        <authorList>
            <consortium name="Ensembl"/>
        </authorList>
    </citation>
    <scope>IDENTIFICATION</scope>
</reference>
<dbReference type="InterPro" id="IPR052135">
    <property type="entry name" value="TNFRSF5"/>
</dbReference>
<protein>
    <recommendedName>
        <fullName evidence="1">TNFR-Cys domain-containing protein</fullName>
    </recommendedName>
</protein>
<accession>A0A3B4BBF1</accession>
<dbReference type="GO" id="GO:0002768">
    <property type="term" value="P:immune response-regulating cell surface receptor signaling pathway"/>
    <property type="evidence" value="ECO:0007669"/>
    <property type="project" value="TreeGrafter"/>
</dbReference>
<sequence>RLNFEFTTQYLLNGQCCLKCKPGTSMQTNMCTNPVCKECDENEYMDKYNTEPLCERQPYCDPNQNFEFPKSTSKTKRFTCLCREGFHCSSQTCLTCVAHTECEPGYGAKTTGGQTRDTQCEKCPDGTFSDEKSWNSTCKKMTECQSGYDPQGGSSESDNLCGKLLFVFTMSHLYDLLTRSNKQTSWLIRALSMI</sequence>
<dbReference type="Gene3D" id="2.10.50.10">
    <property type="entry name" value="Tumor Necrosis Factor Receptor, subunit A, domain 2"/>
    <property type="match status" value="2"/>
</dbReference>
<name>A0A3B4BBF1_9GOBI</name>
<feature type="domain" description="TNFR-Cys" evidence="1">
    <location>
        <begin position="82"/>
        <end position="120"/>
    </location>
</feature>
<evidence type="ECO:0000313" key="2">
    <source>
        <dbReference type="Ensembl" id="ENSPMGP00000027082.1"/>
    </source>
</evidence>